<proteinExistence type="predicted"/>
<dbReference type="KEGG" id="pno:SNOG_10259"/>
<dbReference type="Proteomes" id="UP000001055">
    <property type="component" value="Unassembled WGS sequence"/>
</dbReference>
<accession>Q0UDA5</accession>
<organism evidence="1 2">
    <name type="scientific">Phaeosphaeria nodorum (strain SN15 / ATCC MYA-4574 / FGSC 10173)</name>
    <name type="common">Glume blotch fungus</name>
    <name type="synonym">Parastagonospora nodorum</name>
    <dbReference type="NCBI Taxonomy" id="321614"/>
    <lineage>
        <taxon>Eukaryota</taxon>
        <taxon>Fungi</taxon>
        <taxon>Dikarya</taxon>
        <taxon>Ascomycota</taxon>
        <taxon>Pezizomycotina</taxon>
        <taxon>Dothideomycetes</taxon>
        <taxon>Pleosporomycetidae</taxon>
        <taxon>Pleosporales</taxon>
        <taxon>Pleosporineae</taxon>
        <taxon>Phaeosphaeriaceae</taxon>
        <taxon>Parastagonospora</taxon>
    </lineage>
</organism>
<dbReference type="InParanoid" id="Q0UDA5"/>
<evidence type="ECO:0000313" key="1">
    <source>
        <dbReference type="EMBL" id="EAT82594.1"/>
    </source>
</evidence>
<gene>
    <name evidence="1" type="ORF">SNOG_10259</name>
</gene>
<dbReference type="EMBL" id="CH445340">
    <property type="protein sequence ID" value="EAT82594.1"/>
    <property type="molecule type" value="Genomic_DNA"/>
</dbReference>
<evidence type="ECO:0000313" key="2">
    <source>
        <dbReference type="Proteomes" id="UP000001055"/>
    </source>
</evidence>
<dbReference type="RefSeq" id="XP_001800538.1">
    <property type="nucleotide sequence ID" value="XM_001800486.1"/>
</dbReference>
<dbReference type="AlphaFoldDB" id="Q0UDA5"/>
<sequence>MSRPKAELTLARMATSEVSTYTQAANRPPAAPHAASKQPLLDSINPFLSALSLLEGLLPLFRYIMHAQVLHHAHLMQAPHQWRYASQFHPNACSHHGPQHFRGRIRSPCGARYFS</sequence>
<reference evidence="2" key="1">
    <citation type="journal article" date="2007" name="Plant Cell">
        <title>Dothideomycete-plant interactions illuminated by genome sequencing and EST analysis of the wheat pathogen Stagonospora nodorum.</title>
        <authorList>
            <person name="Hane J.K."/>
            <person name="Lowe R.G."/>
            <person name="Solomon P.S."/>
            <person name="Tan K.C."/>
            <person name="Schoch C.L."/>
            <person name="Spatafora J.W."/>
            <person name="Crous P.W."/>
            <person name="Kodira C."/>
            <person name="Birren B.W."/>
            <person name="Galagan J.E."/>
            <person name="Torriani S.F."/>
            <person name="McDonald B.A."/>
            <person name="Oliver R.P."/>
        </authorList>
    </citation>
    <scope>NUCLEOTIDE SEQUENCE [LARGE SCALE GENOMIC DNA]</scope>
    <source>
        <strain evidence="2">SN15 / ATCC MYA-4574 / FGSC 10173</strain>
    </source>
</reference>
<protein>
    <submittedName>
        <fullName evidence="1">Uncharacterized protein</fullName>
    </submittedName>
</protein>
<dbReference type="GeneID" id="5977444"/>
<name>Q0UDA5_PHANO</name>